<feature type="non-terminal residue" evidence="2">
    <location>
        <position position="1"/>
    </location>
</feature>
<dbReference type="Proteomes" id="UP000030643">
    <property type="component" value="Unassembled WGS sequence"/>
</dbReference>
<protein>
    <submittedName>
        <fullName evidence="2">Uncharacterized protein</fullName>
    </submittedName>
</protein>
<name>A0A069CUV9_WEIOS</name>
<keyword evidence="1" id="KW-0472">Membrane</keyword>
<accession>A0A069CUV9</accession>
<keyword evidence="1" id="KW-1133">Transmembrane helix</keyword>
<gene>
    <name evidence="2" type="ORF">WOSG25_061530</name>
</gene>
<dbReference type="EMBL" id="DF820489">
    <property type="protein sequence ID" value="GAK31023.1"/>
    <property type="molecule type" value="Genomic_DNA"/>
</dbReference>
<evidence type="ECO:0000313" key="2">
    <source>
        <dbReference type="EMBL" id="GAK31023.1"/>
    </source>
</evidence>
<feature type="transmembrane region" description="Helical" evidence="1">
    <location>
        <begin position="21"/>
        <end position="43"/>
    </location>
</feature>
<evidence type="ECO:0000256" key="1">
    <source>
        <dbReference type="SAM" id="Phobius"/>
    </source>
</evidence>
<keyword evidence="3" id="KW-1185">Reference proteome</keyword>
<reference evidence="3" key="1">
    <citation type="journal article" date="2014" name="Genome Announc.">
        <title>Draft genome sequence of Weissella oryzae SG25T, isolated from fermented rice grains.</title>
        <authorList>
            <person name="Tanizawa Y."/>
            <person name="Fujisawa T."/>
            <person name="Mochizuki T."/>
            <person name="Kaminuma E."/>
            <person name="Suzuki Y."/>
            <person name="Nakamura Y."/>
            <person name="Tohno M."/>
        </authorList>
    </citation>
    <scope>NUCLEOTIDE SEQUENCE [LARGE SCALE GENOMIC DNA]</scope>
    <source>
        <strain evidence="3">DSM 25784 / JCM 18191 / LMG 30913 / SG25</strain>
    </source>
</reference>
<evidence type="ECO:0000313" key="3">
    <source>
        <dbReference type="Proteomes" id="UP000030643"/>
    </source>
</evidence>
<dbReference type="AlphaFoldDB" id="A0A069CUV9"/>
<organism evidence="2 3">
    <name type="scientific">Weissella oryzae (strain DSM 25784 / JCM 18191 / LMG 30913 / SG25)</name>
    <dbReference type="NCBI Taxonomy" id="1329250"/>
    <lineage>
        <taxon>Bacteria</taxon>
        <taxon>Bacillati</taxon>
        <taxon>Bacillota</taxon>
        <taxon>Bacilli</taxon>
        <taxon>Lactobacillales</taxon>
        <taxon>Lactobacillaceae</taxon>
        <taxon>Weissella</taxon>
    </lineage>
</organism>
<keyword evidence="1" id="KW-0812">Transmembrane</keyword>
<feature type="non-terminal residue" evidence="2">
    <location>
        <position position="49"/>
    </location>
</feature>
<proteinExistence type="predicted"/>
<sequence length="49" mass="6112">KIYMNLSRQRMVLFWRENKQLMRFAMTCKSIMPFLLSMTLLFAKYRRMS</sequence>